<reference evidence="4 5" key="1">
    <citation type="submission" date="2019-10" db="EMBL/GenBank/DDBJ databases">
        <authorList>
            <person name="Dong K."/>
        </authorList>
    </citation>
    <scope>NUCLEOTIDE SEQUENCE [LARGE SCALE GENOMIC DNA]</scope>
    <source>
        <strain evidence="4">dk386</strain>
        <strain evidence="3">Dk386</strain>
        <strain evidence="5">dk771</strain>
        <strain evidence="2">Dk771</strain>
    </source>
</reference>
<dbReference type="Proteomes" id="UP000480556">
    <property type="component" value="Unassembled WGS sequence"/>
</dbReference>
<keyword evidence="4" id="KW-1185">Reference proteome</keyword>
<feature type="region of interest" description="Disordered" evidence="1">
    <location>
        <begin position="145"/>
        <end position="177"/>
    </location>
</feature>
<evidence type="ECO:0000313" key="2">
    <source>
        <dbReference type="EMBL" id="MQW92781.1"/>
    </source>
</evidence>
<evidence type="ECO:0008006" key="6">
    <source>
        <dbReference type="Google" id="ProtNLM"/>
    </source>
</evidence>
<evidence type="ECO:0000313" key="5">
    <source>
        <dbReference type="Proteomes" id="UP000480556"/>
    </source>
</evidence>
<proteinExistence type="predicted"/>
<protein>
    <recommendedName>
        <fullName evidence="6">Lipoprotein</fullName>
    </recommendedName>
</protein>
<dbReference type="PROSITE" id="PS51257">
    <property type="entry name" value="PROKAR_LIPOPROTEIN"/>
    <property type="match status" value="1"/>
</dbReference>
<name>A0A5Q0P9X0_9GAMM</name>
<dbReference type="Proteomes" id="UP000327478">
    <property type="component" value="Chromosome"/>
</dbReference>
<evidence type="ECO:0000313" key="3">
    <source>
        <dbReference type="EMBL" id="QGA12338.1"/>
    </source>
</evidence>
<evidence type="ECO:0000256" key="1">
    <source>
        <dbReference type="SAM" id="MobiDB-lite"/>
    </source>
</evidence>
<accession>A0A5Q0P9X0</accession>
<dbReference type="AlphaFoldDB" id="A0A5Q0P9X0"/>
<organism evidence="2 5">
    <name type="scientific">Acinetobacter wanghuae</name>
    <dbReference type="NCBI Taxonomy" id="2662362"/>
    <lineage>
        <taxon>Bacteria</taxon>
        <taxon>Pseudomonadati</taxon>
        <taxon>Pseudomonadota</taxon>
        <taxon>Gammaproteobacteria</taxon>
        <taxon>Moraxellales</taxon>
        <taxon>Moraxellaceae</taxon>
        <taxon>Acinetobacter</taxon>
    </lineage>
</organism>
<evidence type="ECO:0000313" key="4">
    <source>
        <dbReference type="Proteomes" id="UP000327478"/>
    </source>
</evidence>
<gene>
    <name evidence="3" type="ORF">GFH30_10860</name>
    <name evidence="2" type="ORF">GHJ48_10345</name>
</gene>
<dbReference type="EMBL" id="WITK01000017">
    <property type="protein sequence ID" value="MQW92781.1"/>
    <property type="molecule type" value="Genomic_DNA"/>
</dbReference>
<dbReference type="EMBL" id="CP045650">
    <property type="protein sequence ID" value="QGA12338.1"/>
    <property type="molecule type" value="Genomic_DNA"/>
</dbReference>
<sequence length="177" mass="20421">MYKGVLLLCMLLSTACSYFVSIEELAQHVELQMQREFNANTEYKKYHLIVEDVQITERKGNEFKAISKLKYQGQPFVIDVNIQKSKTGFSWHIAEEAFTFIDEIEIEKYRQQLDRELEQIILSLEQDDLSAKASVQQENVATGAMAQGSIAQQEQKMPKPNYDEKPYPVGNINAYTQ</sequence>